<keyword evidence="5" id="KW-0547">Nucleotide-binding</keyword>
<keyword evidence="4 11" id="KW-0812">Transmembrane</keyword>
<dbReference type="Proteomes" id="UP001153069">
    <property type="component" value="Unassembled WGS sequence"/>
</dbReference>
<dbReference type="PROSITE" id="PS50929">
    <property type="entry name" value="ABC_TM1F"/>
    <property type="match status" value="1"/>
</dbReference>
<keyword evidence="8 11" id="KW-0472">Membrane</keyword>
<proteinExistence type="inferred from homology"/>
<dbReference type="GO" id="GO:0005524">
    <property type="term" value="F:ATP binding"/>
    <property type="evidence" value="ECO:0007669"/>
    <property type="project" value="UniProtKB-KW"/>
</dbReference>
<comment type="caution">
    <text evidence="14">The sequence shown here is derived from an EMBL/GenBank/DDBJ whole genome shotgun (WGS) entry which is preliminary data.</text>
</comment>
<evidence type="ECO:0000256" key="2">
    <source>
        <dbReference type="ARBA" id="ARBA00022448"/>
    </source>
</evidence>
<evidence type="ECO:0000313" key="15">
    <source>
        <dbReference type="Proteomes" id="UP001153069"/>
    </source>
</evidence>
<feature type="region of interest" description="Disordered" evidence="10">
    <location>
        <begin position="87"/>
        <end position="122"/>
    </location>
</feature>
<keyword evidence="7 11" id="KW-1133">Transmembrane helix</keyword>
<evidence type="ECO:0000256" key="5">
    <source>
        <dbReference type="ARBA" id="ARBA00022741"/>
    </source>
</evidence>
<dbReference type="InterPro" id="IPR036640">
    <property type="entry name" value="ABC1_TM_sf"/>
</dbReference>
<feature type="domain" description="ABC transporter" evidence="12">
    <location>
        <begin position="763"/>
        <end position="1001"/>
    </location>
</feature>
<evidence type="ECO:0000256" key="1">
    <source>
        <dbReference type="ARBA" id="ARBA00004651"/>
    </source>
</evidence>
<dbReference type="GO" id="GO:0140359">
    <property type="term" value="F:ABC-type transporter activity"/>
    <property type="evidence" value="ECO:0007669"/>
    <property type="project" value="InterPro"/>
</dbReference>
<dbReference type="OrthoDB" id="45731at2759"/>
<protein>
    <submittedName>
        <fullName evidence="14">Lactococcin-G-processing and transport ATP-binding protein LagD</fullName>
    </submittedName>
</protein>
<evidence type="ECO:0000256" key="3">
    <source>
        <dbReference type="ARBA" id="ARBA00022475"/>
    </source>
</evidence>
<dbReference type="SMART" id="SM00382">
    <property type="entry name" value="AAA"/>
    <property type="match status" value="1"/>
</dbReference>
<evidence type="ECO:0000256" key="6">
    <source>
        <dbReference type="ARBA" id="ARBA00022840"/>
    </source>
</evidence>
<evidence type="ECO:0000313" key="14">
    <source>
        <dbReference type="EMBL" id="CAB9526388.1"/>
    </source>
</evidence>
<feature type="transmembrane region" description="Helical" evidence="11">
    <location>
        <begin position="159"/>
        <end position="181"/>
    </location>
</feature>
<dbReference type="GO" id="GO:0016887">
    <property type="term" value="F:ATP hydrolysis activity"/>
    <property type="evidence" value="ECO:0007669"/>
    <property type="project" value="InterPro"/>
</dbReference>
<evidence type="ECO:0000259" key="13">
    <source>
        <dbReference type="PROSITE" id="PS50929"/>
    </source>
</evidence>
<dbReference type="Pfam" id="PF00664">
    <property type="entry name" value="ABC_membrane"/>
    <property type="match status" value="1"/>
</dbReference>
<accession>A0A9N8HT46</accession>
<feature type="domain" description="ABC transmembrane type-1" evidence="13">
    <location>
        <begin position="432"/>
        <end position="720"/>
    </location>
</feature>
<dbReference type="Gene3D" id="1.20.1560.10">
    <property type="entry name" value="ABC transporter type 1, transmembrane domain"/>
    <property type="match status" value="1"/>
</dbReference>
<feature type="transmembrane region" description="Helical" evidence="11">
    <location>
        <begin position="477"/>
        <end position="504"/>
    </location>
</feature>
<evidence type="ECO:0000256" key="8">
    <source>
        <dbReference type="ARBA" id="ARBA00023136"/>
    </source>
</evidence>
<evidence type="ECO:0000256" key="11">
    <source>
        <dbReference type="SAM" id="Phobius"/>
    </source>
</evidence>
<dbReference type="InterPro" id="IPR003439">
    <property type="entry name" value="ABC_transporter-like_ATP-bd"/>
</dbReference>
<dbReference type="AlphaFoldDB" id="A0A9N8HT46"/>
<feature type="transmembrane region" description="Helical" evidence="11">
    <location>
        <begin position="430"/>
        <end position="457"/>
    </location>
</feature>
<dbReference type="PANTHER" id="PTHR24221">
    <property type="entry name" value="ATP-BINDING CASSETTE SUB-FAMILY B"/>
    <property type="match status" value="1"/>
</dbReference>
<dbReference type="FunFam" id="3.40.50.300:FF:000299">
    <property type="entry name" value="ABC transporter ATP-binding protein/permease"/>
    <property type="match status" value="1"/>
</dbReference>
<feature type="transmembrane region" description="Helical" evidence="11">
    <location>
        <begin position="654"/>
        <end position="681"/>
    </location>
</feature>
<dbReference type="PROSITE" id="PS50893">
    <property type="entry name" value="ABC_TRANSPORTER_2"/>
    <property type="match status" value="1"/>
</dbReference>
<dbReference type="GO" id="GO:0005886">
    <property type="term" value="C:plasma membrane"/>
    <property type="evidence" value="ECO:0007669"/>
    <property type="project" value="UniProtKB-SubCell"/>
</dbReference>
<feature type="transmembrane region" description="Helical" evidence="11">
    <location>
        <begin position="201"/>
        <end position="223"/>
    </location>
</feature>
<dbReference type="InterPro" id="IPR039421">
    <property type="entry name" value="Type_1_exporter"/>
</dbReference>
<keyword evidence="3" id="KW-1003">Cell membrane</keyword>
<keyword evidence="15" id="KW-1185">Reference proteome</keyword>
<dbReference type="SUPFAM" id="SSF90123">
    <property type="entry name" value="ABC transporter transmembrane region"/>
    <property type="match status" value="1"/>
</dbReference>
<organism evidence="14 15">
    <name type="scientific">Seminavis robusta</name>
    <dbReference type="NCBI Taxonomy" id="568900"/>
    <lineage>
        <taxon>Eukaryota</taxon>
        <taxon>Sar</taxon>
        <taxon>Stramenopiles</taxon>
        <taxon>Ochrophyta</taxon>
        <taxon>Bacillariophyta</taxon>
        <taxon>Bacillariophyceae</taxon>
        <taxon>Bacillariophycidae</taxon>
        <taxon>Naviculales</taxon>
        <taxon>Naviculaceae</taxon>
        <taxon>Seminavis</taxon>
    </lineage>
</organism>
<comment type="subcellular location">
    <subcellularLocation>
        <location evidence="1">Cell membrane</location>
        <topology evidence="1">Multi-pass membrane protein</topology>
    </subcellularLocation>
</comment>
<dbReference type="EMBL" id="CAICTM010001818">
    <property type="protein sequence ID" value="CAB9526388.1"/>
    <property type="molecule type" value="Genomic_DNA"/>
</dbReference>
<evidence type="ECO:0000259" key="12">
    <source>
        <dbReference type="PROSITE" id="PS50893"/>
    </source>
</evidence>
<feature type="transmembrane region" description="Helical" evidence="11">
    <location>
        <begin position="235"/>
        <end position="256"/>
    </location>
</feature>
<dbReference type="InterPro" id="IPR027417">
    <property type="entry name" value="P-loop_NTPase"/>
</dbReference>
<gene>
    <name evidence="14" type="ORF">SEMRO_1820_G299730.1</name>
</gene>
<sequence length="1008" mass="109032">MPERISLANVHGSIRRPSRPSNAPGIANLEQVVQELLTGAADESQFLVGDYEEVDVDMIEATMMGATPSDTYGHENTAPAATAFTKDTTESTTHHGHDKEEPPIPESTKTTENSAPEEDETETLKKLFKAEYLKYSSEPSKTCTFRPFARYIKYTQQTWVKLVNTALIAASLLMQLVVFSIDQASNTDEDQVSDESFLKGGGKSALLLLVLFSGLRGVVTLILGLPNLRVDCSAFWCILLDCAMWIVSLGVTSFNVHRGFEDGGFRSLGQNAFLIAIRLNTNLAFNLAVDEIFADHQRALLVSVAKVVGVIEKASIPSKYKTTLTCLLDATGTDQNGLMNETDYTRFEHSCRPIFLYWKRMLATEQTEQRNANRELDIILQLRKDLLYRNIIQTCAASEEEAIMDSEESGGSIFATVFLAANMLRKQQEFMFAGVFVIICCSAMIPRAVSFIVGILVNLGIELAEGNEEKQAGFNLGLAAVLALFLLDECLYYSASLLAARMIAAATARLQSKMVHAVLFSGATFEKNYRPGALSNQFNSGIAKLGQVWDFLVLDMLLATASLFAALLFLGLVNFGFMVFVLSALPILAALKPLEGKALVASELSTESDSRLLGRFQNAVAIQRAAKVGNATKFVSDKVHSPALKEARSNRYNAWFWSYIVSAMYGSVGAMLALVTNVLFLGALASGRIDSGEFFSVTSLIAGVIAPLERIGRFSGQVAQTSGAVLQIAKILTDAEDDTVKEDELAGDNSDSAKPTLSLQDKLVFDGVKFSYSADGPLILKGLSTAISAGSYVAVLGTSGSGKSTLLSLLMGTHNAADGNIRMDGISIGSVPLRTLRESLGTVFQQTFVFDGSIRDNIAFGSDHATFDVIVDSAKKAGIHDVIQKLPQQYDTIIGKEASISMSGGQLQRICGIARALARKPKILLLDEATSALDTVTEQKFIETIEKLRDEGLTIISVTHHPSTAVNADQILVLDQGVIIENGTYDELTKGDNPGLFADLVNAGTQPP</sequence>
<comment type="similarity">
    <text evidence="9">Belongs to the ABC transporter superfamily. ABCB family. Heavy Metal importer (TC 3.A.1.210) subfamily.</text>
</comment>
<dbReference type="GO" id="GO:0034040">
    <property type="term" value="F:ATPase-coupled lipid transmembrane transporter activity"/>
    <property type="evidence" value="ECO:0007669"/>
    <property type="project" value="TreeGrafter"/>
</dbReference>
<dbReference type="InterPro" id="IPR011527">
    <property type="entry name" value="ABC1_TM_dom"/>
</dbReference>
<dbReference type="PANTHER" id="PTHR24221:SF654">
    <property type="entry name" value="ATP-BINDING CASSETTE SUB-FAMILY B MEMBER 6"/>
    <property type="match status" value="1"/>
</dbReference>
<evidence type="ECO:0000256" key="4">
    <source>
        <dbReference type="ARBA" id="ARBA00022692"/>
    </source>
</evidence>
<name>A0A9N8HT46_9STRA</name>
<feature type="compositionally biased region" description="Basic and acidic residues" evidence="10">
    <location>
        <begin position="87"/>
        <end position="102"/>
    </location>
</feature>
<dbReference type="InterPro" id="IPR003593">
    <property type="entry name" value="AAA+_ATPase"/>
</dbReference>
<evidence type="ECO:0000256" key="9">
    <source>
        <dbReference type="ARBA" id="ARBA00024363"/>
    </source>
</evidence>
<reference evidence="14" key="1">
    <citation type="submission" date="2020-06" db="EMBL/GenBank/DDBJ databases">
        <authorList>
            <consortium name="Plant Systems Biology data submission"/>
        </authorList>
    </citation>
    <scope>NUCLEOTIDE SEQUENCE</scope>
    <source>
        <strain evidence="14">D6</strain>
    </source>
</reference>
<keyword evidence="6 14" id="KW-0067">ATP-binding</keyword>
<dbReference type="Pfam" id="PF00005">
    <property type="entry name" value="ABC_tran"/>
    <property type="match status" value="1"/>
</dbReference>
<evidence type="ECO:0000256" key="10">
    <source>
        <dbReference type="SAM" id="MobiDB-lite"/>
    </source>
</evidence>
<dbReference type="SUPFAM" id="SSF52540">
    <property type="entry name" value="P-loop containing nucleoside triphosphate hydrolases"/>
    <property type="match status" value="1"/>
</dbReference>
<dbReference type="Gene3D" id="3.40.50.300">
    <property type="entry name" value="P-loop containing nucleotide triphosphate hydrolases"/>
    <property type="match status" value="1"/>
</dbReference>
<keyword evidence="2" id="KW-0813">Transport</keyword>
<evidence type="ECO:0000256" key="7">
    <source>
        <dbReference type="ARBA" id="ARBA00022989"/>
    </source>
</evidence>